<dbReference type="GO" id="GO:0005886">
    <property type="term" value="C:plasma membrane"/>
    <property type="evidence" value="ECO:0007669"/>
    <property type="project" value="UniProtKB-SubCell"/>
</dbReference>
<dbReference type="SMART" id="SM00387">
    <property type="entry name" value="HATPase_c"/>
    <property type="match status" value="1"/>
</dbReference>
<comment type="catalytic activity">
    <reaction evidence="1">
        <text>ATP + protein L-histidine = ADP + protein N-phospho-L-histidine.</text>
        <dbReference type="EC" id="2.7.13.3"/>
    </reaction>
</comment>
<dbReference type="InterPro" id="IPR036097">
    <property type="entry name" value="HisK_dim/P_sf"/>
</dbReference>
<organism evidence="16 17">
    <name type="scientific">Leekyejoonella antrihumi</name>
    <dbReference type="NCBI Taxonomy" id="1660198"/>
    <lineage>
        <taxon>Bacteria</taxon>
        <taxon>Bacillati</taxon>
        <taxon>Actinomycetota</taxon>
        <taxon>Actinomycetes</taxon>
        <taxon>Micrococcales</taxon>
        <taxon>Dermacoccaceae</taxon>
        <taxon>Leekyejoonella</taxon>
    </lineage>
</organism>
<dbReference type="FunFam" id="1.10.287.130:FF:000001">
    <property type="entry name" value="Two-component sensor histidine kinase"/>
    <property type="match status" value="1"/>
</dbReference>
<comment type="caution">
    <text evidence="16">The sequence shown here is derived from an EMBL/GenBank/DDBJ whole genome shotgun (WGS) entry which is preliminary data.</text>
</comment>
<keyword evidence="10" id="KW-0902">Two-component regulatory system</keyword>
<evidence type="ECO:0000256" key="7">
    <source>
        <dbReference type="ARBA" id="ARBA00022692"/>
    </source>
</evidence>
<dbReference type="SUPFAM" id="SSF47384">
    <property type="entry name" value="Homodimeric domain of signal transducing histidine kinase"/>
    <property type="match status" value="1"/>
</dbReference>
<dbReference type="Gene3D" id="6.10.340.10">
    <property type="match status" value="1"/>
</dbReference>
<dbReference type="InterPro" id="IPR004358">
    <property type="entry name" value="Sig_transdc_His_kin-like_C"/>
</dbReference>
<keyword evidence="6" id="KW-0808">Transferase</keyword>
<name>A0A563E783_9MICO</name>
<dbReference type="AlphaFoldDB" id="A0A563E783"/>
<feature type="transmembrane region" description="Helical" evidence="13">
    <location>
        <begin position="186"/>
        <end position="209"/>
    </location>
</feature>
<dbReference type="CDD" id="cd06225">
    <property type="entry name" value="HAMP"/>
    <property type="match status" value="1"/>
</dbReference>
<dbReference type="SMART" id="SM00304">
    <property type="entry name" value="HAMP"/>
    <property type="match status" value="1"/>
</dbReference>
<evidence type="ECO:0000256" key="9">
    <source>
        <dbReference type="ARBA" id="ARBA00022989"/>
    </source>
</evidence>
<dbReference type="SMART" id="SM00388">
    <property type="entry name" value="HisKA"/>
    <property type="match status" value="1"/>
</dbReference>
<comment type="subcellular location">
    <subcellularLocation>
        <location evidence="3">Cell membrane</location>
    </subcellularLocation>
</comment>
<dbReference type="InterPro" id="IPR003660">
    <property type="entry name" value="HAMP_dom"/>
</dbReference>
<accession>A0A563E783</accession>
<evidence type="ECO:0000256" key="6">
    <source>
        <dbReference type="ARBA" id="ARBA00022679"/>
    </source>
</evidence>
<dbReference type="Gene3D" id="1.10.287.130">
    <property type="match status" value="1"/>
</dbReference>
<dbReference type="SUPFAM" id="SSF55874">
    <property type="entry name" value="ATPase domain of HSP90 chaperone/DNA topoisomerase II/histidine kinase"/>
    <property type="match status" value="1"/>
</dbReference>
<reference evidence="16 17" key="1">
    <citation type="submission" date="2019-05" db="EMBL/GenBank/DDBJ databases">
        <authorList>
            <person name="Lee S.D."/>
        </authorList>
    </citation>
    <scope>NUCLEOTIDE SEQUENCE [LARGE SCALE GENOMIC DNA]</scope>
    <source>
        <strain evidence="16 17">C5-26</strain>
    </source>
</reference>
<dbReference type="CDD" id="cd00082">
    <property type="entry name" value="HisKA"/>
    <property type="match status" value="1"/>
</dbReference>
<reference evidence="16 17" key="2">
    <citation type="submission" date="2019-08" db="EMBL/GenBank/DDBJ databases">
        <title>Jejuicoccus antrihumi gen. nov., sp. nov., a new member of the family Dermacoccaceae isolated from a cave.</title>
        <authorList>
            <person name="Schumann P."/>
            <person name="Kim I.S."/>
        </authorList>
    </citation>
    <scope>NUCLEOTIDE SEQUENCE [LARGE SCALE GENOMIC DNA]</scope>
    <source>
        <strain evidence="16 17">C5-26</strain>
    </source>
</reference>
<gene>
    <name evidence="16" type="ORF">FGL98_04640</name>
</gene>
<dbReference type="InterPro" id="IPR050428">
    <property type="entry name" value="TCS_sensor_his_kinase"/>
</dbReference>
<dbReference type="Pfam" id="PF00512">
    <property type="entry name" value="HisKA"/>
    <property type="match status" value="1"/>
</dbReference>
<dbReference type="Proteomes" id="UP000320244">
    <property type="component" value="Unassembled WGS sequence"/>
</dbReference>
<dbReference type="PANTHER" id="PTHR45436:SF5">
    <property type="entry name" value="SENSOR HISTIDINE KINASE TRCS"/>
    <property type="match status" value="1"/>
</dbReference>
<dbReference type="EC" id="2.7.13.3" evidence="4"/>
<evidence type="ECO:0000256" key="11">
    <source>
        <dbReference type="ARBA" id="ARBA00023136"/>
    </source>
</evidence>
<evidence type="ECO:0000256" key="1">
    <source>
        <dbReference type="ARBA" id="ARBA00000085"/>
    </source>
</evidence>
<evidence type="ECO:0000313" key="17">
    <source>
        <dbReference type="Proteomes" id="UP000320244"/>
    </source>
</evidence>
<dbReference type="PROSITE" id="PS50109">
    <property type="entry name" value="HIS_KIN"/>
    <property type="match status" value="1"/>
</dbReference>
<evidence type="ECO:0000259" key="15">
    <source>
        <dbReference type="PROSITE" id="PS50885"/>
    </source>
</evidence>
<evidence type="ECO:0000313" key="16">
    <source>
        <dbReference type="EMBL" id="TWP38062.1"/>
    </source>
</evidence>
<dbReference type="Gene3D" id="3.30.565.10">
    <property type="entry name" value="Histidine kinase-like ATPase, C-terminal domain"/>
    <property type="match status" value="1"/>
</dbReference>
<dbReference type="GO" id="GO:0005509">
    <property type="term" value="F:calcium ion binding"/>
    <property type="evidence" value="ECO:0007669"/>
    <property type="project" value="UniProtKB-ARBA"/>
</dbReference>
<evidence type="ECO:0000256" key="4">
    <source>
        <dbReference type="ARBA" id="ARBA00012438"/>
    </source>
</evidence>
<protein>
    <recommendedName>
        <fullName evidence="4">histidine kinase</fullName>
        <ecNumber evidence="4">2.7.13.3</ecNumber>
    </recommendedName>
</protein>
<dbReference type="InterPro" id="IPR003661">
    <property type="entry name" value="HisK_dim/P_dom"/>
</dbReference>
<dbReference type="FunFam" id="3.30.565.10:FF:000006">
    <property type="entry name" value="Sensor histidine kinase WalK"/>
    <property type="match status" value="1"/>
</dbReference>
<feature type="domain" description="Histidine kinase" evidence="14">
    <location>
        <begin position="287"/>
        <end position="501"/>
    </location>
</feature>
<dbReference type="OrthoDB" id="9786919at2"/>
<dbReference type="InterPro" id="IPR005467">
    <property type="entry name" value="His_kinase_dom"/>
</dbReference>
<comment type="cofactor">
    <cofactor evidence="2">
        <name>a divalent metal cation</name>
        <dbReference type="ChEBI" id="CHEBI:60240"/>
    </cofactor>
</comment>
<dbReference type="PRINTS" id="PR00344">
    <property type="entry name" value="BCTRLSENSOR"/>
</dbReference>
<keyword evidence="8" id="KW-0418">Kinase</keyword>
<keyword evidence="17" id="KW-1185">Reference proteome</keyword>
<keyword evidence="9 13" id="KW-1133">Transmembrane helix</keyword>
<dbReference type="GO" id="GO:0000155">
    <property type="term" value="F:phosphorelay sensor kinase activity"/>
    <property type="evidence" value="ECO:0007669"/>
    <property type="project" value="InterPro"/>
</dbReference>
<dbReference type="Pfam" id="PF00672">
    <property type="entry name" value="HAMP"/>
    <property type="match status" value="1"/>
</dbReference>
<feature type="region of interest" description="Disordered" evidence="12">
    <location>
        <begin position="500"/>
        <end position="524"/>
    </location>
</feature>
<evidence type="ECO:0000256" key="13">
    <source>
        <dbReference type="SAM" id="Phobius"/>
    </source>
</evidence>
<evidence type="ECO:0000256" key="5">
    <source>
        <dbReference type="ARBA" id="ARBA00022553"/>
    </source>
</evidence>
<dbReference type="CDD" id="cd00075">
    <property type="entry name" value="HATPase"/>
    <property type="match status" value="1"/>
</dbReference>
<proteinExistence type="predicted"/>
<evidence type="ECO:0000256" key="12">
    <source>
        <dbReference type="SAM" id="MobiDB-lite"/>
    </source>
</evidence>
<evidence type="ECO:0000256" key="2">
    <source>
        <dbReference type="ARBA" id="ARBA00001968"/>
    </source>
</evidence>
<keyword evidence="11 13" id="KW-0472">Membrane</keyword>
<keyword evidence="5" id="KW-0597">Phosphoprotein</keyword>
<dbReference type="EMBL" id="VCQV01000004">
    <property type="protein sequence ID" value="TWP38062.1"/>
    <property type="molecule type" value="Genomic_DNA"/>
</dbReference>
<dbReference type="InterPro" id="IPR003594">
    <property type="entry name" value="HATPase_dom"/>
</dbReference>
<dbReference type="Pfam" id="PF02518">
    <property type="entry name" value="HATPase_c"/>
    <property type="match status" value="1"/>
</dbReference>
<dbReference type="PANTHER" id="PTHR45436">
    <property type="entry name" value="SENSOR HISTIDINE KINASE YKOH"/>
    <property type="match status" value="1"/>
</dbReference>
<evidence type="ECO:0000256" key="10">
    <source>
        <dbReference type="ARBA" id="ARBA00023012"/>
    </source>
</evidence>
<feature type="compositionally biased region" description="Basic and acidic residues" evidence="12">
    <location>
        <begin position="506"/>
        <end position="516"/>
    </location>
</feature>
<sequence>MPAVSPSRWTLRTKLVCSVLLLFILVTAAVGALTVLRLKATLTTQVDNQLALTASTISPNSEGGGRQLPPPPTVGNTSIQVTVTADGSVVSAEGRGGYIAQNFVSGYSRVETSLSSAQIATLRKAGLGIEPTVVDLGPTLGRFRVVAVIHSIATQNIKTGQVTPNTPVVTMIGLPVGGIDDAVRQMALTVALLSAAGLILVGGAAGMLIRRSLAPLRRVAATASRVSQLPLSSGQVDMHERVPAVDTDPRTEVGQVGAALNDMLDHVDSALTARQISEMKVRQFVADASHELRTPLASIKGYAELSRRERDPVPADVSHALNRIESEAGRMTSLVEDLLLLARLDNGRPLEKAPVDITRLAIETVSDAHAAGPRHEWKLDLPDAGLEVLGDEARVRQVFINLLANARRHTRDGTTITTGVRPADGHAVISVCDNGPGIPPDLMPHIFERFTRGDSARTRTEGSTGLGLSIVHAVVTAHHGWVTVKSRPGDTRFEIWLPALAGPPRGDPDSHPREDWATPGTMSM</sequence>
<evidence type="ECO:0000259" key="14">
    <source>
        <dbReference type="PROSITE" id="PS50109"/>
    </source>
</evidence>
<feature type="domain" description="HAMP" evidence="15">
    <location>
        <begin position="210"/>
        <end position="272"/>
    </location>
</feature>
<dbReference type="PROSITE" id="PS50885">
    <property type="entry name" value="HAMP"/>
    <property type="match status" value="1"/>
</dbReference>
<keyword evidence="7 13" id="KW-0812">Transmembrane</keyword>
<dbReference type="InterPro" id="IPR036890">
    <property type="entry name" value="HATPase_C_sf"/>
</dbReference>
<evidence type="ECO:0000256" key="8">
    <source>
        <dbReference type="ARBA" id="ARBA00022777"/>
    </source>
</evidence>
<evidence type="ECO:0000256" key="3">
    <source>
        <dbReference type="ARBA" id="ARBA00004236"/>
    </source>
</evidence>